<dbReference type="PROSITE" id="PS00383">
    <property type="entry name" value="TYR_PHOSPHATASE_1"/>
    <property type="match status" value="1"/>
</dbReference>
<dbReference type="AlphaFoldDB" id="A0AAN7YCY2"/>
<evidence type="ECO:0000256" key="4">
    <source>
        <dbReference type="ARBA" id="ARBA00022912"/>
    </source>
</evidence>
<dbReference type="GO" id="GO:0005634">
    <property type="term" value="C:nucleus"/>
    <property type="evidence" value="ECO:0007669"/>
    <property type="project" value="TreeGrafter"/>
</dbReference>
<evidence type="ECO:0000256" key="3">
    <source>
        <dbReference type="ARBA" id="ARBA00022801"/>
    </source>
</evidence>
<dbReference type="GO" id="GO:0043409">
    <property type="term" value="P:negative regulation of MAPK cascade"/>
    <property type="evidence" value="ECO:0007669"/>
    <property type="project" value="TreeGrafter"/>
</dbReference>
<comment type="similarity">
    <text evidence="1">Belongs to the protein-tyrosine phosphatase family. Non-receptor class dual specificity subfamily.</text>
</comment>
<dbReference type="InterPro" id="IPR029021">
    <property type="entry name" value="Prot-tyrosine_phosphatase-like"/>
</dbReference>
<dbReference type="SUPFAM" id="SSF52799">
    <property type="entry name" value="(Phosphotyrosine protein) phosphatases II"/>
    <property type="match status" value="1"/>
</dbReference>
<dbReference type="PANTHER" id="PTHR10159">
    <property type="entry name" value="DUAL SPECIFICITY PROTEIN PHOSPHATASE"/>
    <property type="match status" value="1"/>
</dbReference>
<dbReference type="EC" id="3.1.3.48" evidence="2"/>
<sequence>MKSARKKPTNLTIRTPGYNQVSFPRSSGIVPPTPSGRPGLHQYQSSPALSSLASPRVGPPNGMFLPLPSLNTSNNGLGGERNSFLGSSMPGLHEESEGQVPKSQEAPERGYTEGPVCIYDCGVYLYLEPTAEEARQFDTVINVAKEVGNPFATQSAQEGSVMSVWRDQNPSPACTSMTEPQTAISEYSFQSAWEWQPPQSTITPSATTPTQSTFARRSNGPEYVHVRWDHNSEILEDLYPLCKLIDDRVAEHKKVLVHCQLGVSRSASLIIAYGLYKNYQATFHAMYGSVKERSKWVGPNMSLIYQLTDFKNKLNKGDLASSDKQARPEWFMRSSGESPTPTATVPAPPAVPENSAKQALERTPIERTPRKKLPSPLLLDKALPPVPLFAQHEQPTSVSSTARLDDKPLSVVETAAPVKKAAPRPLPFLVQYLHHHQLLWT</sequence>
<evidence type="ECO:0000259" key="6">
    <source>
        <dbReference type="PROSITE" id="PS50054"/>
    </source>
</evidence>
<feature type="region of interest" description="Disordered" evidence="5">
    <location>
        <begin position="1"/>
        <end position="109"/>
    </location>
</feature>
<evidence type="ECO:0000259" key="7">
    <source>
        <dbReference type="PROSITE" id="PS50056"/>
    </source>
</evidence>
<keyword evidence="9" id="KW-1185">Reference proteome</keyword>
<evidence type="ECO:0000256" key="1">
    <source>
        <dbReference type="ARBA" id="ARBA00008601"/>
    </source>
</evidence>
<proteinExistence type="inferred from homology"/>
<dbReference type="PANTHER" id="PTHR10159:SF519">
    <property type="entry name" value="DUAL SPECIFICITY PROTEIN PHOSPHATASE MPK3"/>
    <property type="match status" value="1"/>
</dbReference>
<dbReference type="InterPro" id="IPR000340">
    <property type="entry name" value="Dual-sp_phosphatase_cat-dom"/>
</dbReference>
<evidence type="ECO:0000256" key="2">
    <source>
        <dbReference type="ARBA" id="ARBA00013064"/>
    </source>
</evidence>
<dbReference type="GO" id="GO:0017017">
    <property type="term" value="F:MAP kinase tyrosine/serine/threonine phosphatase activity"/>
    <property type="evidence" value="ECO:0007669"/>
    <property type="project" value="TreeGrafter"/>
</dbReference>
<feature type="region of interest" description="Disordered" evidence="5">
    <location>
        <begin position="332"/>
        <end position="359"/>
    </location>
</feature>
<dbReference type="GO" id="GO:0005829">
    <property type="term" value="C:cytosol"/>
    <property type="evidence" value="ECO:0007669"/>
    <property type="project" value="TreeGrafter"/>
</dbReference>
<keyword evidence="4" id="KW-0904">Protein phosphatase</keyword>
<feature type="domain" description="Tyrosine-protein phosphatase" evidence="6">
    <location>
        <begin position="114"/>
        <end position="316"/>
    </location>
</feature>
<feature type="compositionally biased region" description="Polar residues" evidence="5">
    <location>
        <begin position="9"/>
        <end position="25"/>
    </location>
</feature>
<dbReference type="GO" id="GO:0008330">
    <property type="term" value="F:protein tyrosine/threonine phosphatase activity"/>
    <property type="evidence" value="ECO:0007669"/>
    <property type="project" value="TreeGrafter"/>
</dbReference>
<dbReference type="InterPro" id="IPR000387">
    <property type="entry name" value="Tyr_Pase_dom"/>
</dbReference>
<name>A0AAN7YCY2_9EURO</name>
<dbReference type="Proteomes" id="UP001309876">
    <property type="component" value="Unassembled WGS sequence"/>
</dbReference>
<dbReference type="PROSITE" id="PS50056">
    <property type="entry name" value="TYR_PHOSPHATASE_2"/>
    <property type="match status" value="1"/>
</dbReference>
<dbReference type="SMART" id="SM00195">
    <property type="entry name" value="DSPc"/>
    <property type="match status" value="1"/>
</dbReference>
<evidence type="ECO:0000313" key="8">
    <source>
        <dbReference type="EMBL" id="KAK5088905.1"/>
    </source>
</evidence>
<reference evidence="8 9" key="1">
    <citation type="submission" date="2023-08" db="EMBL/GenBank/DDBJ databases">
        <title>Black Yeasts Isolated from many extreme environments.</title>
        <authorList>
            <person name="Coleine C."/>
            <person name="Stajich J.E."/>
            <person name="Selbmann L."/>
        </authorList>
    </citation>
    <scope>NUCLEOTIDE SEQUENCE [LARGE SCALE GENOMIC DNA]</scope>
    <source>
        <strain evidence="8 9">CCFEE 5910</strain>
    </source>
</reference>
<evidence type="ECO:0000256" key="5">
    <source>
        <dbReference type="SAM" id="MobiDB-lite"/>
    </source>
</evidence>
<keyword evidence="3 8" id="KW-0378">Hydrolase</keyword>
<dbReference type="CDD" id="cd14521">
    <property type="entry name" value="DSP_fungal_SDP1-like"/>
    <property type="match status" value="1"/>
</dbReference>
<dbReference type="GO" id="GO:0033550">
    <property type="term" value="F:MAP kinase tyrosine phosphatase activity"/>
    <property type="evidence" value="ECO:0007669"/>
    <property type="project" value="TreeGrafter"/>
</dbReference>
<comment type="caution">
    <text evidence="8">The sequence shown here is derived from an EMBL/GenBank/DDBJ whole genome shotgun (WGS) entry which is preliminary data.</text>
</comment>
<dbReference type="Gene3D" id="3.90.190.10">
    <property type="entry name" value="Protein tyrosine phosphatase superfamily"/>
    <property type="match status" value="1"/>
</dbReference>
<organism evidence="8 9">
    <name type="scientific">Lithohypha guttulata</name>
    <dbReference type="NCBI Taxonomy" id="1690604"/>
    <lineage>
        <taxon>Eukaryota</taxon>
        <taxon>Fungi</taxon>
        <taxon>Dikarya</taxon>
        <taxon>Ascomycota</taxon>
        <taxon>Pezizomycotina</taxon>
        <taxon>Eurotiomycetes</taxon>
        <taxon>Chaetothyriomycetidae</taxon>
        <taxon>Chaetothyriales</taxon>
        <taxon>Trichomeriaceae</taxon>
        <taxon>Lithohypha</taxon>
    </lineage>
</organism>
<evidence type="ECO:0000313" key="9">
    <source>
        <dbReference type="Proteomes" id="UP001309876"/>
    </source>
</evidence>
<dbReference type="InterPro" id="IPR016130">
    <property type="entry name" value="Tyr_Pase_AS"/>
</dbReference>
<dbReference type="InterPro" id="IPR020422">
    <property type="entry name" value="TYR_PHOSPHATASE_DUAL_dom"/>
</dbReference>
<accession>A0AAN7YCY2</accession>
<feature type="compositionally biased region" description="Low complexity" evidence="5">
    <location>
        <begin position="45"/>
        <end position="55"/>
    </location>
</feature>
<dbReference type="Pfam" id="PF00782">
    <property type="entry name" value="DSPc"/>
    <property type="match status" value="1"/>
</dbReference>
<dbReference type="EMBL" id="JAVRRJ010000002">
    <property type="protein sequence ID" value="KAK5088905.1"/>
    <property type="molecule type" value="Genomic_DNA"/>
</dbReference>
<protein>
    <recommendedName>
        <fullName evidence="2">protein-tyrosine-phosphatase</fullName>
        <ecNumber evidence="2">3.1.3.48</ecNumber>
    </recommendedName>
</protein>
<feature type="domain" description="Tyrosine specific protein phosphatases" evidence="7">
    <location>
        <begin position="236"/>
        <end position="293"/>
    </location>
</feature>
<gene>
    <name evidence="8" type="primary">CPP1</name>
    <name evidence="8" type="ORF">LTR05_003128</name>
</gene>
<dbReference type="PROSITE" id="PS50054">
    <property type="entry name" value="TYR_PHOSPHATASE_DUAL"/>
    <property type="match status" value="1"/>
</dbReference>